<dbReference type="GO" id="GO:0046943">
    <property type="term" value="F:carboxylic acid transmembrane transporter activity"/>
    <property type="evidence" value="ECO:0007669"/>
    <property type="project" value="TreeGrafter"/>
</dbReference>
<evidence type="ECO:0000256" key="2">
    <source>
        <dbReference type="ARBA" id="ARBA00022692"/>
    </source>
</evidence>
<evidence type="ECO:0000256" key="1">
    <source>
        <dbReference type="ARBA" id="ARBA00004141"/>
    </source>
</evidence>
<dbReference type="EMBL" id="VJWA01000001">
    <property type="protein sequence ID" value="TRW17773.1"/>
    <property type="molecule type" value="Genomic_DNA"/>
</dbReference>
<feature type="transmembrane region" description="Helical" evidence="5">
    <location>
        <begin position="59"/>
        <end position="77"/>
    </location>
</feature>
<dbReference type="InterPro" id="IPR020846">
    <property type="entry name" value="MFS_dom"/>
</dbReference>
<dbReference type="Proteomes" id="UP000317894">
    <property type="component" value="Unassembled WGS sequence"/>
</dbReference>
<dbReference type="OrthoDB" id="9784658at2"/>
<protein>
    <submittedName>
        <fullName evidence="7">MFS transporter</fullName>
    </submittedName>
</protein>
<keyword evidence="3 5" id="KW-1133">Transmembrane helix</keyword>
<evidence type="ECO:0000256" key="4">
    <source>
        <dbReference type="ARBA" id="ARBA00023136"/>
    </source>
</evidence>
<accession>A0A552UHS6</accession>
<proteinExistence type="predicted"/>
<name>A0A552UHS6_9SPHN</name>
<feature type="transmembrane region" description="Helical" evidence="5">
    <location>
        <begin position="176"/>
        <end position="196"/>
    </location>
</feature>
<feature type="transmembrane region" description="Helical" evidence="5">
    <location>
        <begin position="321"/>
        <end position="343"/>
    </location>
</feature>
<evidence type="ECO:0000256" key="5">
    <source>
        <dbReference type="SAM" id="Phobius"/>
    </source>
</evidence>
<evidence type="ECO:0000256" key="3">
    <source>
        <dbReference type="ARBA" id="ARBA00022989"/>
    </source>
</evidence>
<dbReference type="Gene3D" id="1.20.1250.20">
    <property type="entry name" value="MFS general substrate transporter like domains"/>
    <property type="match status" value="2"/>
</dbReference>
<dbReference type="AlphaFoldDB" id="A0A552UHS6"/>
<feature type="transmembrane region" description="Helical" evidence="5">
    <location>
        <begin position="269"/>
        <end position="290"/>
    </location>
</feature>
<feature type="transmembrane region" description="Helical" evidence="5">
    <location>
        <begin position="231"/>
        <end position="249"/>
    </location>
</feature>
<dbReference type="InterPro" id="IPR011701">
    <property type="entry name" value="MFS"/>
</dbReference>
<feature type="transmembrane region" description="Helical" evidence="5">
    <location>
        <begin position="21"/>
        <end position="39"/>
    </location>
</feature>
<sequence>MAMSKARLPVRAEDISLTRRVAAFAFILLGYIFYSYAWNTIDVLRPYIRASAGLTLTEAGLLYSFQSAGALVGAVVVGQMADRFGRRNLLAAITLGYGVALLAGVFAHDFVSLAAQRLVLGIFLGGVFAVAVGLYVGLFDAQVRGRLASIVGATFGLGLALQGWLGGFYLDNDWTVMLWAGAVPPIVLALFTFVVIPDDRHVIPYGGAPEAPVITSKMPARELFAPEHRRTTLLLTLLSGLGFLGYQGFSGWVTTFLKDVRGFSGADMGALIAWQAVGGILGGFFWGWVADRFGRRAGILGFVIGSAIIIAYLRAPAVPALLGTLGAAYGFVMSSGIAWGPYFTELYPSHLRSTAASVFHWGRIIGFLAPAITVAVADVVGLTAAMMMAALVYLAAALVWWLLPETLVRRRA</sequence>
<dbReference type="Pfam" id="PF07690">
    <property type="entry name" value="MFS_1"/>
    <property type="match status" value="1"/>
</dbReference>
<dbReference type="InterPro" id="IPR005829">
    <property type="entry name" value="Sugar_transporter_CS"/>
</dbReference>
<feature type="transmembrane region" description="Helical" evidence="5">
    <location>
        <begin position="297"/>
        <end position="315"/>
    </location>
</feature>
<feature type="transmembrane region" description="Helical" evidence="5">
    <location>
        <begin position="119"/>
        <end position="138"/>
    </location>
</feature>
<dbReference type="PROSITE" id="PS00216">
    <property type="entry name" value="SUGAR_TRANSPORT_1"/>
    <property type="match status" value="1"/>
</dbReference>
<comment type="subcellular location">
    <subcellularLocation>
        <location evidence="1">Membrane</location>
        <topology evidence="1">Multi-pass membrane protein</topology>
    </subcellularLocation>
</comment>
<keyword evidence="2 5" id="KW-0812">Transmembrane</keyword>
<keyword evidence="4 5" id="KW-0472">Membrane</keyword>
<feature type="transmembrane region" description="Helical" evidence="5">
    <location>
        <begin position="150"/>
        <end position="170"/>
    </location>
</feature>
<feature type="transmembrane region" description="Helical" evidence="5">
    <location>
        <begin position="382"/>
        <end position="403"/>
    </location>
</feature>
<gene>
    <name evidence="7" type="ORF">FMM06_06450</name>
</gene>
<evidence type="ECO:0000313" key="7">
    <source>
        <dbReference type="EMBL" id="TRW17773.1"/>
    </source>
</evidence>
<dbReference type="GO" id="GO:0005886">
    <property type="term" value="C:plasma membrane"/>
    <property type="evidence" value="ECO:0007669"/>
    <property type="project" value="TreeGrafter"/>
</dbReference>
<dbReference type="InterPro" id="IPR036259">
    <property type="entry name" value="MFS_trans_sf"/>
</dbReference>
<dbReference type="SUPFAM" id="SSF103473">
    <property type="entry name" value="MFS general substrate transporter"/>
    <property type="match status" value="1"/>
</dbReference>
<dbReference type="PROSITE" id="PS50850">
    <property type="entry name" value="MFS"/>
    <property type="match status" value="1"/>
</dbReference>
<evidence type="ECO:0000259" key="6">
    <source>
        <dbReference type="PROSITE" id="PS50850"/>
    </source>
</evidence>
<feature type="transmembrane region" description="Helical" evidence="5">
    <location>
        <begin position="89"/>
        <end position="107"/>
    </location>
</feature>
<dbReference type="PANTHER" id="PTHR23508:SF10">
    <property type="entry name" value="CARBOXYLIC ACID TRANSPORTER PROTEIN HOMOLOG"/>
    <property type="match status" value="1"/>
</dbReference>
<comment type="caution">
    <text evidence="7">The sequence shown here is derived from an EMBL/GenBank/DDBJ whole genome shotgun (WGS) entry which is preliminary data.</text>
</comment>
<feature type="domain" description="Major facilitator superfamily (MFS) profile" evidence="6">
    <location>
        <begin position="23"/>
        <end position="407"/>
    </location>
</feature>
<organism evidence="7 8">
    <name type="scientific">Glacieibacterium frigidum</name>
    <dbReference type="NCBI Taxonomy" id="2593303"/>
    <lineage>
        <taxon>Bacteria</taxon>
        <taxon>Pseudomonadati</taxon>
        <taxon>Pseudomonadota</taxon>
        <taxon>Alphaproteobacteria</taxon>
        <taxon>Sphingomonadales</taxon>
        <taxon>Sphingosinicellaceae</taxon>
        <taxon>Glacieibacterium</taxon>
    </lineage>
</organism>
<evidence type="ECO:0000313" key="8">
    <source>
        <dbReference type="Proteomes" id="UP000317894"/>
    </source>
</evidence>
<feature type="transmembrane region" description="Helical" evidence="5">
    <location>
        <begin position="355"/>
        <end position="376"/>
    </location>
</feature>
<dbReference type="PANTHER" id="PTHR23508">
    <property type="entry name" value="CARBOXYLIC ACID TRANSPORTER PROTEIN HOMOLOG"/>
    <property type="match status" value="1"/>
</dbReference>
<reference evidence="7 8" key="1">
    <citation type="submission" date="2019-07" db="EMBL/GenBank/DDBJ databases">
        <title>Novel species isolated from glacier.</title>
        <authorList>
            <person name="Liu Q."/>
            <person name="Xin Y.-H."/>
        </authorList>
    </citation>
    <scope>NUCLEOTIDE SEQUENCE [LARGE SCALE GENOMIC DNA]</scope>
    <source>
        <strain evidence="7 8">LB1R16</strain>
    </source>
</reference>
<keyword evidence="8" id="KW-1185">Reference proteome</keyword>